<dbReference type="PRINTS" id="PR00992">
    <property type="entry name" value="ALARACEMASE"/>
</dbReference>
<dbReference type="Pfam" id="PF00842">
    <property type="entry name" value="Ala_racemase_C"/>
    <property type="match status" value="1"/>
</dbReference>
<dbReference type="SUPFAM" id="SSF51419">
    <property type="entry name" value="PLP-binding barrel"/>
    <property type="match status" value="1"/>
</dbReference>
<dbReference type="GO" id="GO:0030632">
    <property type="term" value="P:D-alanine biosynthetic process"/>
    <property type="evidence" value="ECO:0007669"/>
    <property type="project" value="UniProtKB-UniRule"/>
</dbReference>
<gene>
    <name evidence="9" type="primary">alr</name>
    <name evidence="9" type="ORF">H0A72_20380</name>
</gene>
<dbReference type="Gene3D" id="2.40.37.10">
    <property type="entry name" value="Lyase, Ornithine Decarboxylase, Chain A, domain 1"/>
    <property type="match status" value="1"/>
</dbReference>
<evidence type="ECO:0000256" key="6">
    <source>
        <dbReference type="PIRSR" id="PIRSR600821-50"/>
    </source>
</evidence>
<dbReference type="PANTHER" id="PTHR30511">
    <property type="entry name" value="ALANINE RACEMASE"/>
    <property type="match status" value="1"/>
</dbReference>
<dbReference type="GO" id="GO:0030170">
    <property type="term" value="F:pyridoxal phosphate binding"/>
    <property type="evidence" value="ECO:0007669"/>
    <property type="project" value="UniProtKB-UniRule"/>
</dbReference>
<feature type="binding site" evidence="5 7">
    <location>
        <position position="139"/>
    </location>
    <ligand>
        <name>substrate</name>
    </ligand>
</feature>
<keyword evidence="3 5" id="KW-0663">Pyridoxal phosphate</keyword>
<dbReference type="PROSITE" id="PS00395">
    <property type="entry name" value="ALANINE_RACEMASE"/>
    <property type="match status" value="1"/>
</dbReference>
<feature type="binding site" evidence="5 7">
    <location>
        <position position="319"/>
    </location>
    <ligand>
        <name>substrate</name>
    </ligand>
</feature>
<dbReference type="PANTHER" id="PTHR30511:SF0">
    <property type="entry name" value="ALANINE RACEMASE, CATABOLIC-RELATED"/>
    <property type="match status" value="1"/>
</dbReference>
<dbReference type="NCBIfam" id="TIGR00492">
    <property type="entry name" value="alr"/>
    <property type="match status" value="1"/>
</dbReference>
<evidence type="ECO:0000256" key="5">
    <source>
        <dbReference type="HAMAP-Rule" id="MF_01201"/>
    </source>
</evidence>
<organism evidence="9 10">
    <name type="scientific">Parapusillimonas granuli</name>
    <dbReference type="NCBI Taxonomy" id="380911"/>
    <lineage>
        <taxon>Bacteria</taxon>
        <taxon>Pseudomonadati</taxon>
        <taxon>Pseudomonadota</taxon>
        <taxon>Betaproteobacteria</taxon>
        <taxon>Burkholderiales</taxon>
        <taxon>Alcaligenaceae</taxon>
        <taxon>Parapusillimonas</taxon>
    </lineage>
</organism>
<comment type="function">
    <text evidence="5">Catalyzes the interconversion of L-alanine and D-alanine. May also act on other amino acids.</text>
</comment>
<evidence type="ECO:0000256" key="2">
    <source>
        <dbReference type="ARBA" id="ARBA00001933"/>
    </source>
</evidence>
<evidence type="ECO:0000256" key="3">
    <source>
        <dbReference type="ARBA" id="ARBA00022898"/>
    </source>
</evidence>
<protein>
    <recommendedName>
        <fullName evidence="5">Alanine racemase</fullName>
        <ecNumber evidence="5">5.1.1.1</ecNumber>
    </recommendedName>
</protein>
<feature type="active site" description="Proton acceptor; specific for L-alanine" evidence="5">
    <location>
        <position position="271"/>
    </location>
</feature>
<evidence type="ECO:0000313" key="9">
    <source>
        <dbReference type="EMBL" id="NYT51676.1"/>
    </source>
</evidence>
<comment type="catalytic activity">
    <reaction evidence="1 5">
        <text>L-alanine = D-alanine</text>
        <dbReference type="Rhea" id="RHEA:20249"/>
        <dbReference type="ChEBI" id="CHEBI:57416"/>
        <dbReference type="ChEBI" id="CHEBI:57972"/>
        <dbReference type="EC" id="5.1.1.1"/>
    </reaction>
</comment>
<dbReference type="SUPFAM" id="SSF50621">
    <property type="entry name" value="Alanine racemase C-terminal domain-like"/>
    <property type="match status" value="1"/>
</dbReference>
<feature type="modified residue" description="N6-(pyridoxal phosphate)lysine" evidence="5 6">
    <location>
        <position position="44"/>
    </location>
</feature>
<comment type="caution">
    <text evidence="9">The sequence shown here is derived from an EMBL/GenBank/DDBJ whole genome shotgun (WGS) entry which is preliminary data.</text>
</comment>
<dbReference type="UniPathway" id="UPA00042">
    <property type="reaction ID" value="UER00497"/>
</dbReference>
<dbReference type="InterPro" id="IPR009006">
    <property type="entry name" value="Ala_racemase/Decarboxylase_C"/>
</dbReference>
<dbReference type="HAMAP" id="MF_01201">
    <property type="entry name" value="Ala_racemase"/>
    <property type="match status" value="1"/>
</dbReference>
<dbReference type="EC" id="5.1.1.1" evidence="5"/>
<dbReference type="CDD" id="cd06827">
    <property type="entry name" value="PLPDE_III_AR_proteobact"/>
    <property type="match status" value="1"/>
</dbReference>
<dbReference type="Pfam" id="PF01168">
    <property type="entry name" value="Ala_racemase_N"/>
    <property type="match status" value="1"/>
</dbReference>
<dbReference type="AlphaFoldDB" id="A0A853GA86"/>
<dbReference type="Gene3D" id="3.20.20.10">
    <property type="entry name" value="Alanine racemase"/>
    <property type="match status" value="1"/>
</dbReference>
<comment type="similarity">
    <text evidence="5">Belongs to the alanine racemase family.</text>
</comment>
<evidence type="ECO:0000256" key="4">
    <source>
        <dbReference type="ARBA" id="ARBA00023235"/>
    </source>
</evidence>
<evidence type="ECO:0000256" key="7">
    <source>
        <dbReference type="PIRSR" id="PIRSR600821-52"/>
    </source>
</evidence>
<sequence length="375" mass="39664">MPRPISATISLSALTHNLAAVGRGLEAACTRDGRKRPNIWAVIKADAYGHGVRNAVPAFAQADGLAMLDFDEAVLCRDLGWAKPLLLLEGLFEPADVAVLDRYRLASTVHCREQIDILAASKVSRPLDVFVKLNSGMNRLGFAPGQYRDAFGRLQALHERGIVNIVGKMSHFARADDDPEATSRQLALFLEATRGLPGALSLCNSAATLTPTLWPALPADQDQWVRPGICLYGGSPFGGRSAQELGLLPAQTLAAKLISIADLPAGASVGYGYTFTAPAGMRIGVAACGYADGYPRHAGTGTPVTVDGVRTRLLGRVSMDMLMVDLTPVPQARVGSRVVLWGEGGPSVDEVARAAGTIGYELLCAIAPRVPKFAV</sequence>
<dbReference type="GO" id="GO:0008784">
    <property type="term" value="F:alanine racemase activity"/>
    <property type="evidence" value="ECO:0007669"/>
    <property type="project" value="UniProtKB-UniRule"/>
</dbReference>
<dbReference type="InterPro" id="IPR029066">
    <property type="entry name" value="PLP-binding_barrel"/>
</dbReference>
<keyword evidence="4 5" id="KW-0413">Isomerase</keyword>
<keyword evidence="10" id="KW-1185">Reference proteome</keyword>
<dbReference type="InterPro" id="IPR011079">
    <property type="entry name" value="Ala_racemase_C"/>
</dbReference>
<name>A0A853GA86_9BURK</name>
<dbReference type="RefSeq" id="WP_180158353.1">
    <property type="nucleotide sequence ID" value="NZ_JACCEM010000014.1"/>
</dbReference>
<feature type="active site" description="Proton acceptor; specific for D-alanine" evidence="5">
    <location>
        <position position="44"/>
    </location>
</feature>
<dbReference type="SMART" id="SM01005">
    <property type="entry name" value="Ala_racemase_C"/>
    <property type="match status" value="1"/>
</dbReference>
<dbReference type="InterPro" id="IPR000821">
    <property type="entry name" value="Ala_racemase"/>
</dbReference>
<dbReference type="FunFam" id="3.20.20.10:FF:000002">
    <property type="entry name" value="Alanine racemase"/>
    <property type="match status" value="1"/>
</dbReference>
<evidence type="ECO:0000256" key="1">
    <source>
        <dbReference type="ARBA" id="ARBA00000316"/>
    </source>
</evidence>
<dbReference type="InterPro" id="IPR020622">
    <property type="entry name" value="Ala_racemase_pyridoxalP-BS"/>
</dbReference>
<dbReference type="Proteomes" id="UP000559809">
    <property type="component" value="Unassembled WGS sequence"/>
</dbReference>
<dbReference type="InterPro" id="IPR001608">
    <property type="entry name" value="Ala_racemase_N"/>
</dbReference>
<feature type="domain" description="Alanine racemase C-terminal" evidence="8">
    <location>
        <begin position="250"/>
        <end position="375"/>
    </location>
</feature>
<reference evidence="9 10" key="1">
    <citation type="submission" date="2020-07" db="EMBL/GenBank/DDBJ databases">
        <title>Taxonomic revisions and descriptions of new bacterial species based on genomic comparisons in the high-G+C-content subgroup of the family Alcaligenaceae.</title>
        <authorList>
            <person name="Szabo A."/>
            <person name="Felfoldi T."/>
        </authorList>
    </citation>
    <scope>NUCLEOTIDE SEQUENCE [LARGE SCALE GENOMIC DNA]</scope>
    <source>
        <strain evidence="9 10">LMG 24012</strain>
    </source>
</reference>
<comment type="cofactor">
    <cofactor evidence="2 5 6">
        <name>pyridoxal 5'-phosphate</name>
        <dbReference type="ChEBI" id="CHEBI:597326"/>
    </cofactor>
</comment>
<dbReference type="GO" id="GO:0005829">
    <property type="term" value="C:cytosol"/>
    <property type="evidence" value="ECO:0007669"/>
    <property type="project" value="TreeGrafter"/>
</dbReference>
<proteinExistence type="inferred from homology"/>
<evidence type="ECO:0000313" key="10">
    <source>
        <dbReference type="Proteomes" id="UP000559809"/>
    </source>
</evidence>
<accession>A0A853GA86</accession>
<comment type="pathway">
    <text evidence="5">Amino-acid biosynthesis; D-alanine biosynthesis; D-alanine from L-alanine: step 1/1.</text>
</comment>
<evidence type="ECO:0000259" key="8">
    <source>
        <dbReference type="SMART" id="SM01005"/>
    </source>
</evidence>
<dbReference type="EMBL" id="JACCEM010000014">
    <property type="protein sequence ID" value="NYT51676.1"/>
    <property type="molecule type" value="Genomic_DNA"/>
</dbReference>